<gene>
    <name evidence="5" type="ORF">Q8814_15260</name>
</gene>
<dbReference type="Proteomes" id="UP001331936">
    <property type="component" value="Unassembled WGS sequence"/>
</dbReference>
<evidence type="ECO:0000313" key="5">
    <source>
        <dbReference type="EMBL" id="MEE2033459.1"/>
    </source>
</evidence>
<dbReference type="InterPro" id="IPR050204">
    <property type="entry name" value="AraC_XylS_family_regulators"/>
</dbReference>
<dbReference type="PROSITE" id="PS01124">
    <property type="entry name" value="HTH_ARAC_FAMILY_2"/>
    <property type="match status" value="1"/>
</dbReference>
<dbReference type="PANTHER" id="PTHR46796">
    <property type="entry name" value="HTH-TYPE TRANSCRIPTIONAL ACTIVATOR RHAS-RELATED"/>
    <property type="match status" value="1"/>
</dbReference>
<evidence type="ECO:0000256" key="2">
    <source>
        <dbReference type="ARBA" id="ARBA00023125"/>
    </source>
</evidence>
<dbReference type="InterPro" id="IPR009057">
    <property type="entry name" value="Homeodomain-like_sf"/>
</dbReference>
<organism evidence="5 6">
    <name type="scientific">Rhodococcus chondri</name>
    <dbReference type="NCBI Taxonomy" id="3065941"/>
    <lineage>
        <taxon>Bacteria</taxon>
        <taxon>Bacillati</taxon>
        <taxon>Actinomycetota</taxon>
        <taxon>Actinomycetes</taxon>
        <taxon>Mycobacteriales</taxon>
        <taxon>Nocardiaceae</taxon>
        <taxon>Rhodococcus</taxon>
    </lineage>
</organism>
<keyword evidence="3" id="KW-0804">Transcription</keyword>
<dbReference type="EMBL" id="JAUZMZ010000084">
    <property type="protein sequence ID" value="MEE2033459.1"/>
    <property type="molecule type" value="Genomic_DNA"/>
</dbReference>
<keyword evidence="6" id="KW-1185">Reference proteome</keyword>
<dbReference type="SMART" id="SM00342">
    <property type="entry name" value="HTH_ARAC"/>
    <property type="match status" value="1"/>
</dbReference>
<keyword evidence="1" id="KW-0805">Transcription regulation</keyword>
<evidence type="ECO:0000256" key="1">
    <source>
        <dbReference type="ARBA" id="ARBA00023015"/>
    </source>
</evidence>
<comment type="caution">
    <text evidence="5">The sequence shown here is derived from an EMBL/GenBank/DDBJ whole genome shotgun (WGS) entry which is preliminary data.</text>
</comment>
<feature type="domain" description="HTH araC/xylS-type" evidence="4">
    <location>
        <begin position="164"/>
        <end position="266"/>
    </location>
</feature>
<reference evidence="5 6" key="1">
    <citation type="submission" date="2023-08" db="EMBL/GenBank/DDBJ databases">
        <authorList>
            <person name="Girao M."/>
            <person name="Carvalho M.F."/>
        </authorList>
    </citation>
    <scope>NUCLEOTIDE SEQUENCE [LARGE SCALE GENOMIC DNA]</scope>
    <source>
        <strain evidence="5 6">CC-R104</strain>
    </source>
</reference>
<proteinExistence type="predicted"/>
<keyword evidence="2" id="KW-0238">DNA-binding</keyword>
<sequence>MLTVVPVATRPGFDVEAVTCCDDHTQWSVPEVCYEYRVVLVRRGRFRRRVAGVPTDIDPAVAYLGTPGEEESFAHPMGGDVCTAIGVAPELWRSLAGDGAGPTAQAFYVDPRLDLAHRRLLAAARSGDVDFAVAEELSALLAAAIDRAMSGPTPLADASNERTRSLVATARHAIADGDPTSDTLFSLAELLDVSPYRLSRAFSRALGVSVTHYRQRVRIGRALDRLEEGERNLGLLAADLGYADQAHLTRTMRRHLGFTPATLRRLLTPAPETRPIRVERGGHRADRPDFPRWI</sequence>
<dbReference type="SUPFAM" id="SSF46689">
    <property type="entry name" value="Homeodomain-like"/>
    <property type="match status" value="1"/>
</dbReference>
<dbReference type="Gene3D" id="1.10.10.60">
    <property type="entry name" value="Homeodomain-like"/>
    <property type="match status" value="1"/>
</dbReference>
<dbReference type="RefSeq" id="WP_330152865.1">
    <property type="nucleotide sequence ID" value="NZ_JAUZMZ010000084.1"/>
</dbReference>
<dbReference type="InterPro" id="IPR018060">
    <property type="entry name" value="HTH_AraC"/>
</dbReference>
<evidence type="ECO:0000259" key="4">
    <source>
        <dbReference type="PROSITE" id="PS01124"/>
    </source>
</evidence>
<evidence type="ECO:0000313" key="6">
    <source>
        <dbReference type="Proteomes" id="UP001331936"/>
    </source>
</evidence>
<dbReference type="Pfam" id="PF12833">
    <property type="entry name" value="HTH_18"/>
    <property type="match status" value="1"/>
</dbReference>
<accession>A0ABU7JU61</accession>
<evidence type="ECO:0000256" key="3">
    <source>
        <dbReference type="ARBA" id="ARBA00023163"/>
    </source>
</evidence>
<name>A0ABU7JU61_9NOCA</name>
<protein>
    <submittedName>
        <fullName evidence="5">AraC family transcriptional regulator</fullName>
    </submittedName>
</protein>